<organism evidence="1 2">
    <name type="scientific">Burkholderia multivorans</name>
    <dbReference type="NCBI Taxonomy" id="87883"/>
    <lineage>
        <taxon>Bacteria</taxon>
        <taxon>Pseudomonadati</taxon>
        <taxon>Pseudomonadota</taxon>
        <taxon>Betaproteobacteria</taxon>
        <taxon>Burkholderiales</taxon>
        <taxon>Burkholderiaceae</taxon>
        <taxon>Burkholderia</taxon>
        <taxon>Burkholderia cepacia complex</taxon>
    </lineage>
</organism>
<dbReference type="Proteomes" id="UP000237811">
    <property type="component" value="Unassembled WGS sequence"/>
</dbReference>
<protein>
    <recommendedName>
        <fullName evidence="3">Bacteriophage protein</fullName>
    </recommendedName>
</protein>
<name>A0AB37AJ12_9BURK</name>
<gene>
    <name evidence="1" type="ORF">C6P99_30100</name>
</gene>
<dbReference type="EMBL" id="PVFR01000090">
    <property type="protein sequence ID" value="PRE40142.1"/>
    <property type="molecule type" value="Genomic_DNA"/>
</dbReference>
<evidence type="ECO:0000313" key="1">
    <source>
        <dbReference type="EMBL" id="PRE40142.1"/>
    </source>
</evidence>
<evidence type="ECO:0008006" key="3">
    <source>
        <dbReference type="Google" id="ProtNLM"/>
    </source>
</evidence>
<proteinExistence type="predicted"/>
<dbReference type="AlphaFoldDB" id="A0AB37AJ12"/>
<comment type="caution">
    <text evidence="1">The sequence shown here is derived from an EMBL/GenBank/DDBJ whole genome shotgun (WGS) entry which is preliminary data.</text>
</comment>
<accession>A0AB37AJ12</accession>
<reference evidence="1 2" key="1">
    <citation type="submission" date="2018-03" db="EMBL/GenBank/DDBJ databases">
        <authorList>
            <person name="Nguyen K."/>
            <person name="Fouts D."/>
            <person name="Sutton G."/>
        </authorList>
    </citation>
    <scope>NUCLEOTIDE SEQUENCE [LARGE SCALE GENOMIC DNA]</scope>
    <source>
        <strain evidence="1 2">AU14328</strain>
    </source>
</reference>
<evidence type="ECO:0000313" key="2">
    <source>
        <dbReference type="Proteomes" id="UP000237811"/>
    </source>
</evidence>
<sequence>MFRNLGKTRADVSNNDEEFEAFLEKHRCEGKVMQCKLLQCVHCPAPMHCNQRMSLFFVKRFHRQIIKGDLI</sequence>